<dbReference type="Proteomes" id="UP001302349">
    <property type="component" value="Chromosome"/>
</dbReference>
<dbReference type="PROSITE" id="PS50110">
    <property type="entry name" value="RESPONSE_REGULATORY"/>
    <property type="match status" value="1"/>
</dbReference>
<dbReference type="Gene3D" id="3.40.50.2300">
    <property type="match status" value="1"/>
</dbReference>
<keyword evidence="5" id="KW-1185">Reference proteome</keyword>
<dbReference type="GO" id="GO:0003677">
    <property type="term" value="F:DNA binding"/>
    <property type="evidence" value="ECO:0007669"/>
    <property type="project" value="UniProtKB-KW"/>
</dbReference>
<evidence type="ECO:0000259" key="2">
    <source>
        <dbReference type="PROSITE" id="PS50110"/>
    </source>
</evidence>
<dbReference type="Pfam" id="PF00072">
    <property type="entry name" value="Response_reg"/>
    <property type="match status" value="1"/>
</dbReference>
<evidence type="ECO:0000256" key="1">
    <source>
        <dbReference type="PROSITE-ProRule" id="PRU00169"/>
    </source>
</evidence>
<dbReference type="PROSITE" id="PS50930">
    <property type="entry name" value="HTH_LYTTR"/>
    <property type="match status" value="1"/>
</dbReference>
<dbReference type="InterPro" id="IPR011006">
    <property type="entry name" value="CheY-like_superfamily"/>
</dbReference>
<protein>
    <submittedName>
        <fullName evidence="4">LytTR family DNA-binding domain-containing protein</fullName>
    </submittedName>
</protein>
<dbReference type="SMART" id="SM00850">
    <property type="entry name" value="LytTR"/>
    <property type="match status" value="1"/>
</dbReference>
<dbReference type="Gene3D" id="2.40.50.1020">
    <property type="entry name" value="LytTr DNA-binding domain"/>
    <property type="match status" value="1"/>
</dbReference>
<evidence type="ECO:0000313" key="5">
    <source>
        <dbReference type="Proteomes" id="UP001302349"/>
    </source>
</evidence>
<dbReference type="Pfam" id="PF04397">
    <property type="entry name" value="LytTR"/>
    <property type="match status" value="1"/>
</dbReference>
<feature type="domain" description="HTH LytTR-type" evidence="3">
    <location>
        <begin position="135"/>
        <end position="231"/>
    </location>
</feature>
<feature type="modified residue" description="4-aspartylphosphate" evidence="1">
    <location>
        <position position="57"/>
    </location>
</feature>
<reference evidence="4 5" key="1">
    <citation type="journal article" date="2023" name="Microbiol. Resour. Announc.">
        <title>Complete Genome Sequence of Imperialibacter roseus strain P4T.</title>
        <authorList>
            <person name="Tizabi D.R."/>
            <person name="Bachvaroff T."/>
            <person name="Hill R.T."/>
        </authorList>
    </citation>
    <scope>NUCLEOTIDE SEQUENCE [LARGE SCALE GENOMIC DNA]</scope>
    <source>
        <strain evidence="4 5">P4T</strain>
    </source>
</reference>
<sequence length="232" mass="26916">MEVKCMVVDDDPLARKLVKHYIEKTEFLTLSYELANPIEAKNILVKEDADVDLLFLDIQMPEMSGLELMESLDKSYQIVFITSEEQYAVQAFENSVVDYLVKPFEYPRFLKAATKGKENIETLRRFVEKQTHVFVKCDGRLVRIQLSDLLFVEALADYVIFNTKKGKYIVHYTMKGIEKRLPTTSFARVHRSYIINIDNVDHLEESNIMIGDKSVPVGASYKEKFIKKLNML</sequence>
<dbReference type="EMBL" id="CP136051">
    <property type="protein sequence ID" value="WOK08479.1"/>
    <property type="molecule type" value="Genomic_DNA"/>
</dbReference>
<name>A0ABZ0IU17_9BACT</name>
<dbReference type="InterPro" id="IPR007492">
    <property type="entry name" value="LytTR_DNA-bd_dom"/>
</dbReference>
<evidence type="ECO:0000259" key="3">
    <source>
        <dbReference type="PROSITE" id="PS50930"/>
    </source>
</evidence>
<dbReference type="InterPro" id="IPR046947">
    <property type="entry name" value="LytR-like"/>
</dbReference>
<accession>A0ABZ0IU17</accession>
<dbReference type="InterPro" id="IPR001789">
    <property type="entry name" value="Sig_transdc_resp-reg_receiver"/>
</dbReference>
<evidence type="ECO:0000313" key="4">
    <source>
        <dbReference type="EMBL" id="WOK08479.1"/>
    </source>
</evidence>
<dbReference type="PANTHER" id="PTHR37299:SF1">
    <property type="entry name" value="STAGE 0 SPORULATION PROTEIN A HOMOLOG"/>
    <property type="match status" value="1"/>
</dbReference>
<proteinExistence type="predicted"/>
<gene>
    <name evidence="4" type="ORF">RT717_07485</name>
</gene>
<feature type="domain" description="Response regulatory" evidence="2">
    <location>
        <begin position="4"/>
        <end position="117"/>
    </location>
</feature>
<organism evidence="4 5">
    <name type="scientific">Imperialibacter roseus</name>
    <dbReference type="NCBI Taxonomy" id="1324217"/>
    <lineage>
        <taxon>Bacteria</taxon>
        <taxon>Pseudomonadati</taxon>
        <taxon>Bacteroidota</taxon>
        <taxon>Cytophagia</taxon>
        <taxon>Cytophagales</taxon>
        <taxon>Flammeovirgaceae</taxon>
        <taxon>Imperialibacter</taxon>
    </lineage>
</organism>
<dbReference type="PANTHER" id="PTHR37299">
    <property type="entry name" value="TRANSCRIPTIONAL REGULATOR-RELATED"/>
    <property type="match status" value="1"/>
</dbReference>
<keyword evidence="1" id="KW-0597">Phosphoprotein</keyword>
<dbReference type="RefSeq" id="WP_151999832.1">
    <property type="nucleotide sequence ID" value="NZ_CP136051.1"/>
</dbReference>
<dbReference type="SMART" id="SM00448">
    <property type="entry name" value="REC"/>
    <property type="match status" value="1"/>
</dbReference>
<dbReference type="SUPFAM" id="SSF52172">
    <property type="entry name" value="CheY-like"/>
    <property type="match status" value="1"/>
</dbReference>
<keyword evidence="4" id="KW-0238">DNA-binding</keyword>